<dbReference type="EMBL" id="JBANQN010000006">
    <property type="protein sequence ID" value="KAK6785890.1"/>
    <property type="molecule type" value="Genomic_DNA"/>
</dbReference>
<name>A0AAN8YAJ4_SOLBU</name>
<evidence type="ECO:0000313" key="2">
    <source>
        <dbReference type="EMBL" id="KAK6785890.1"/>
    </source>
</evidence>
<feature type="transmembrane region" description="Helical" evidence="1">
    <location>
        <begin position="81"/>
        <end position="99"/>
    </location>
</feature>
<evidence type="ECO:0000256" key="1">
    <source>
        <dbReference type="SAM" id="Phobius"/>
    </source>
</evidence>
<accession>A0AAN8YAJ4</accession>
<dbReference type="Proteomes" id="UP001371456">
    <property type="component" value="Unassembled WGS sequence"/>
</dbReference>
<evidence type="ECO:0000313" key="3">
    <source>
        <dbReference type="Proteomes" id="UP001371456"/>
    </source>
</evidence>
<comment type="caution">
    <text evidence="2">The sequence shown here is derived from an EMBL/GenBank/DDBJ whole genome shotgun (WGS) entry which is preliminary data.</text>
</comment>
<sequence>MNKRMRGQSMGCKIELVFSKNCQMTYMRKWILIIGCLTEWAMIWILQEVFYLEPWINLRWYLRQNQAEGCLHSWPRLCFFFWWYTISLDNMLWSYVMLFRLSKNATTTMSDLLKMHHFRRIRHTFLKSLSYRGFMCKVADILIFELLSHCKNVPTCVSVSRCLNTTDSFEDVDLYNTIIHIY</sequence>
<gene>
    <name evidence="2" type="ORF">RDI58_014415</name>
</gene>
<proteinExistence type="predicted"/>
<keyword evidence="3" id="KW-1185">Reference proteome</keyword>
<dbReference type="AlphaFoldDB" id="A0AAN8YAJ4"/>
<organism evidence="2 3">
    <name type="scientific">Solanum bulbocastanum</name>
    <name type="common">Wild potato</name>
    <dbReference type="NCBI Taxonomy" id="147425"/>
    <lineage>
        <taxon>Eukaryota</taxon>
        <taxon>Viridiplantae</taxon>
        <taxon>Streptophyta</taxon>
        <taxon>Embryophyta</taxon>
        <taxon>Tracheophyta</taxon>
        <taxon>Spermatophyta</taxon>
        <taxon>Magnoliopsida</taxon>
        <taxon>eudicotyledons</taxon>
        <taxon>Gunneridae</taxon>
        <taxon>Pentapetalae</taxon>
        <taxon>asterids</taxon>
        <taxon>lamiids</taxon>
        <taxon>Solanales</taxon>
        <taxon>Solanaceae</taxon>
        <taxon>Solanoideae</taxon>
        <taxon>Solaneae</taxon>
        <taxon>Solanum</taxon>
    </lineage>
</organism>
<feature type="transmembrane region" description="Helical" evidence="1">
    <location>
        <begin position="30"/>
        <end position="52"/>
    </location>
</feature>
<reference evidence="2 3" key="1">
    <citation type="submission" date="2024-02" db="EMBL/GenBank/DDBJ databases">
        <title>de novo genome assembly of Solanum bulbocastanum strain 11H21.</title>
        <authorList>
            <person name="Hosaka A.J."/>
        </authorList>
    </citation>
    <scope>NUCLEOTIDE SEQUENCE [LARGE SCALE GENOMIC DNA]</scope>
    <source>
        <tissue evidence="2">Young leaves</tissue>
    </source>
</reference>
<keyword evidence="1" id="KW-0812">Transmembrane</keyword>
<protein>
    <submittedName>
        <fullName evidence="2">Uncharacterized protein</fullName>
    </submittedName>
</protein>
<keyword evidence="1" id="KW-0472">Membrane</keyword>
<keyword evidence="1" id="KW-1133">Transmembrane helix</keyword>